<evidence type="ECO:0000256" key="8">
    <source>
        <dbReference type="RuleBase" id="RU362010"/>
    </source>
</evidence>
<dbReference type="Proteomes" id="UP001518989">
    <property type="component" value="Unassembled WGS sequence"/>
</dbReference>
<evidence type="ECO:0000256" key="4">
    <source>
        <dbReference type="ARBA" id="ARBA00022475"/>
    </source>
</evidence>
<dbReference type="InterPro" id="IPR045863">
    <property type="entry name" value="CorA_TM1_TM2"/>
</dbReference>
<dbReference type="RefSeq" id="WP_207419633.1">
    <property type="nucleotide sequence ID" value="NZ_CP061177.1"/>
</dbReference>
<dbReference type="InterPro" id="IPR004488">
    <property type="entry name" value="Mg/Co-transport_prot_CorA"/>
</dbReference>
<evidence type="ECO:0000256" key="5">
    <source>
        <dbReference type="ARBA" id="ARBA00022692"/>
    </source>
</evidence>
<dbReference type="Gene3D" id="3.30.460.20">
    <property type="entry name" value="CorA soluble domain-like"/>
    <property type="match status" value="1"/>
</dbReference>
<keyword evidence="5 8" id="KW-0812">Transmembrane</keyword>
<keyword evidence="4 8" id="KW-1003">Cell membrane</keyword>
<comment type="function">
    <text evidence="8">Mediates influx of magnesium ions.</text>
</comment>
<keyword evidence="7 8" id="KW-0472">Membrane</keyword>
<evidence type="ECO:0000256" key="3">
    <source>
        <dbReference type="ARBA" id="ARBA00022448"/>
    </source>
</evidence>
<dbReference type="InterPro" id="IPR045861">
    <property type="entry name" value="CorA_cytoplasmic_dom"/>
</dbReference>
<evidence type="ECO:0000256" key="6">
    <source>
        <dbReference type="ARBA" id="ARBA00022989"/>
    </source>
</evidence>
<evidence type="ECO:0000256" key="7">
    <source>
        <dbReference type="ARBA" id="ARBA00023136"/>
    </source>
</evidence>
<organism evidence="9 10">
    <name type="scientific">Roseomonas haemaphysalidis</name>
    <dbReference type="NCBI Taxonomy" id="2768162"/>
    <lineage>
        <taxon>Bacteria</taxon>
        <taxon>Pseudomonadati</taxon>
        <taxon>Pseudomonadota</taxon>
        <taxon>Alphaproteobacteria</taxon>
        <taxon>Acetobacterales</taxon>
        <taxon>Roseomonadaceae</taxon>
        <taxon>Roseomonas</taxon>
    </lineage>
</organism>
<dbReference type="PANTHER" id="PTHR46494:SF1">
    <property type="entry name" value="CORA FAMILY METAL ION TRANSPORTER (EUROFUNG)"/>
    <property type="match status" value="1"/>
</dbReference>
<comment type="similarity">
    <text evidence="2 8">Belongs to the CorA metal ion transporter (MIT) (TC 1.A.35) family.</text>
</comment>
<reference evidence="9 10" key="1">
    <citation type="submission" date="2020-09" db="EMBL/GenBank/DDBJ databases">
        <title>Roseomonas.</title>
        <authorList>
            <person name="Zhu W."/>
        </authorList>
    </citation>
    <scope>NUCLEOTIDE SEQUENCE [LARGE SCALE GENOMIC DNA]</scope>
    <source>
        <strain evidence="9 10">573</strain>
    </source>
</reference>
<protein>
    <recommendedName>
        <fullName evidence="8">Magnesium transport protein CorA</fullName>
    </recommendedName>
</protein>
<comment type="subcellular location">
    <subcellularLocation>
        <location evidence="1">Cell membrane</location>
        <topology evidence="1">Multi-pass membrane protein</topology>
    </subcellularLocation>
    <subcellularLocation>
        <location evidence="8">Membrane</location>
        <topology evidence="8">Multi-pass membrane protein</topology>
    </subcellularLocation>
</comment>
<evidence type="ECO:0000313" key="10">
    <source>
        <dbReference type="Proteomes" id="UP001518989"/>
    </source>
</evidence>
<dbReference type="EMBL" id="JACTNG010000015">
    <property type="protein sequence ID" value="MBO1081459.1"/>
    <property type="molecule type" value="Genomic_DNA"/>
</dbReference>
<keyword evidence="6 8" id="KW-1133">Transmembrane helix</keyword>
<keyword evidence="8" id="KW-0460">Magnesium</keyword>
<dbReference type="SUPFAM" id="SSF143865">
    <property type="entry name" value="CorA soluble domain-like"/>
    <property type="match status" value="1"/>
</dbReference>
<gene>
    <name evidence="8 9" type="primary">corA</name>
    <name evidence="9" type="ORF">IAI61_20695</name>
</gene>
<dbReference type="Gene3D" id="1.20.58.340">
    <property type="entry name" value="Magnesium transport protein CorA, transmembrane region"/>
    <property type="match status" value="2"/>
</dbReference>
<evidence type="ECO:0000256" key="1">
    <source>
        <dbReference type="ARBA" id="ARBA00004651"/>
    </source>
</evidence>
<feature type="transmembrane region" description="Helical" evidence="8">
    <location>
        <begin position="296"/>
        <end position="316"/>
    </location>
</feature>
<dbReference type="SUPFAM" id="SSF144083">
    <property type="entry name" value="Magnesium transport protein CorA, transmembrane region"/>
    <property type="match status" value="1"/>
</dbReference>
<comment type="caution">
    <text evidence="9">The sequence shown here is derived from an EMBL/GenBank/DDBJ whole genome shotgun (WGS) entry which is preliminary data.</text>
</comment>
<feature type="transmembrane region" description="Helical" evidence="8">
    <location>
        <begin position="265"/>
        <end position="284"/>
    </location>
</feature>
<accession>A0ABS3KVF5</accession>
<sequence length="322" mass="36647">MSIVAASTYRDGARVGGALVPPESLWELKRNEFVWIGLFEPEEHELRDLAQRFHLHPLAVEDALTAHQLPKLESYGDQLFVVARTARLENGAIVYGETSIFVGPNFIITVRHGSARAHTKLRQQLEAAPARLKHGTDFVLHGLLDFIVKGYEPVIDGIEEEVLELEARSIDCPLSKDEVHRIFRHRRDLMRFSRTLGPMEEVVGQLENLDLPCVDNDMRPYYRDVHDHLRRVQAMTDGLREVLRSVFEAGLLIEQQQQSVITRKLASWAAILAVPTAIAGLYGMNFENMPELKWQYGYPTVLGVIALVCGVLYWRFRKAGWL</sequence>
<proteinExistence type="inferred from homology"/>
<dbReference type="PANTHER" id="PTHR46494">
    <property type="entry name" value="CORA FAMILY METAL ION TRANSPORTER (EUROFUNG)"/>
    <property type="match status" value="1"/>
</dbReference>
<evidence type="ECO:0000256" key="2">
    <source>
        <dbReference type="ARBA" id="ARBA00009765"/>
    </source>
</evidence>
<dbReference type="Pfam" id="PF01544">
    <property type="entry name" value="CorA"/>
    <property type="match status" value="1"/>
</dbReference>
<keyword evidence="10" id="KW-1185">Reference proteome</keyword>
<dbReference type="CDD" id="cd12830">
    <property type="entry name" value="MtCorA-like"/>
    <property type="match status" value="1"/>
</dbReference>
<keyword evidence="3 8" id="KW-0813">Transport</keyword>
<dbReference type="NCBIfam" id="TIGR00383">
    <property type="entry name" value="corA"/>
    <property type="match status" value="1"/>
</dbReference>
<name>A0ABS3KVF5_9PROT</name>
<keyword evidence="8" id="KW-0406">Ion transport</keyword>
<evidence type="ECO:0000313" key="9">
    <source>
        <dbReference type="EMBL" id="MBO1081459.1"/>
    </source>
</evidence>
<dbReference type="InterPro" id="IPR002523">
    <property type="entry name" value="MgTranspt_CorA/ZnTranspt_ZntB"/>
</dbReference>